<proteinExistence type="inferred from homology"/>
<evidence type="ECO:0000313" key="3">
    <source>
        <dbReference type="EMBL" id="MBB2901316.1"/>
    </source>
</evidence>
<dbReference type="Gene3D" id="3.40.190.10">
    <property type="entry name" value="Periplasmic binding protein-like II"/>
    <property type="match status" value="1"/>
</dbReference>
<dbReference type="Proteomes" id="UP000533269">
    <property type="component" value="Unassembled WGS sequence"/>
</dbReference>
<comment type="caution">
    <text evidence="3">The sequence shown here is derived from an EMBL/GenBank/DDBJ whole genome shotgun (WGS) entry which is preliminary data.</text>
</comment>
<dbReference type="PANTHER" id="PTHR42928">
    <property type="entry name" value="TRICARBOXYLATE-BINDING PROTEIN"/>
    <property type="match status" value="1"/>
</dbReference>
<dbReference type="AlphaFoldDB" id="A0A7W4TN42"/>
<sequence length="345" mass="34846">MSRNHATRPVNRPVTRRGVAALALAALAVTAGCSGGSSTGTSGGGGGGGAEAIRRLQVMAPADPGGGWDSSARAMAQAIEAEGLAGSVQVSNVGGAGGTVGLAELKNERSEEFLMVMGLVMVGAIETNQSQATLDDVTPIARLTGEDEIVVVPADSPYQTLDDLVEDMKAKGQGVSIAGGSAGGTDHMLAGLLAQAGGVPADGLNYVPFSGGGESLAALLGNQVSAGISGVGEYAEQVESGDLRALAVSGEERVEGVDAPTITEAGYDVTLTNWRGVVAPPGISAEAEQQLEKLVADLHASPAWKDVLATNDWTDEYLAGDEFDAFLAEEETRVQGVLKSIGLTS</sequence>
<dbReference type="InterPro" id="IPR005064">
    <property type="entry name" value="BUG"/>
</dbReference>
<protein>
    <submittedName>
        <fullName evidence="3">Putative tricarboxylic transport membrane protein</fullName>
    </submittedName>
</protein>
<dbReference type="PIRSF" id="PIRSF017082">
    <property type="entry name" value="YflP"/>
    <property type="match status" value="1"/>
</dbReference>
<feature type="signal peptide" evidence="2">
    <location>
        <begin position="1"/>
        <end position="31"/>
    </location>
</feature>
<gene>
    <name evidence="3" type="ORF">FHR75_002104</name>
</gene>
<comment type="similarity">
    <text evidence="1">Belongs to the UPF0065 (bug) family.</text>
</comment>
<organism evidence="3 4">
    <name type="scientific">Kineococcus radiotolerans</name>
    <dbReference type="NCBI Taxonomy" id="131568"/>
    <lineage>
        <taxon>Bacteria</taxon>
        <taxon>Bacillati</taxon>
        <taxon>Actinomycetota</taxon>
        <taxon>Actinomycetes</taxon>
        <taxon>Kineosporiales</taxon>
        <taxon>Kineosporiaceae</taxon>
        <taxon>Kineococcus</taxon>
    </lineage>
</organism>
<keyword evidence="2" id="KW-0732">Signal</keyword>
<dbReference type="PROSITE" id="PS51257">
    <property type="entry name" value="PROKAR_LIPOPROTEIN"/>
    <property type="match status" value="1"/>
</dbReference>
<dbReference type="PANTHER" id="PTHR42928:SF3">
    <property type="entry name" value="UPF0065 PROTEIN YFLP"/>
    <property type="match status" value="1"/>
</dbReference>
<dbReference type="InterPro" id="IPR042100">
    <property type="entry name" value="Bug_dom1"/>
</dbReference>
<dbReference type="RefSeq" id="WP_183391274.1">
    <property type="nucleotide sequence ID" value="NZ_JACHVY010000001.1"/>
</dbReference>
<reference evidence="3 4" key="2">
    <citation type="submission" date="2020-08" db="EMBL/GenBank/DDBJ databases">
        <authorList>
            <person name="Partida-Martinez L."/>
            <person name="Huntemann M."/>
            <person name="Clum A."/>
            <person name="Wang J."/>
            <person name="Palaniappan K."/>
            <person name="Ritter S."/>
            <person name="Chen I.-M."/>
            <person name="Stamatis D."/>
            <person name="Reddy T."/>
            <person name="O'Malley R."/>
            <person name="Daum C."/>
            <person name="Shapiro N."/>
            <person name="Ivanova N."/>
            <person name="Kyrpides N."/>
            <person name="Woyke T."/>
        </authorList>
    </citation>
    <scope>NUCLEOTIDE SEQUENCE [LARGE SCALE GENOMIC DNA]</scope>
    <source>
        <strain evidence="3 4">AS2.23</strain>
    </source>
</reference>
<evidence type="ECO:0000256" key="2">
    <source>
        <dbReference type="SAM" id="SignalP"/>
    </source>
</evidence>
<dbReference type="Pfam" id="PF03401">
    <property type="entry name" value="TctC"/>
    <property type="match status" value="1"/>
</dbReference>
<dbReference type="CDD" id="cd07012">
    <property type="entry name" value="PBP2_Bug_TTT"/>
    <property type="match status" value="1"/>
</dbReference>
<feature type="chain" id="PRO_5039730318" evidence="2">
    <location>
        <begin position="32"/>
        <end position="345"/>
    </location>
</feature>
<dbReference type="Gene3D" id="3.40.190.150">
    <property type="entry name" value="Bordetella uptake gene, domain 1"/>
    <property type="match status" value="1"/>
</dbReference>
<evidence type="ECO:0000256" key="1">
    <source>
        <dbReference type="ARBA" id="ARBA00006987"/>
    </source>
</evidence>
<accession>A0A7W4TN42</accession>
<name>A0A7W4TN42_KINRA</name>
<dbReference type="SUPFAM" id="SSF53850">
    <property type="entry name" value="Periplasmic binding protein-like II"/>
    <property type="match status" value="1"/>
</dbReference>
<dbReference type="EMBL" id="JACHVY010000001">
    <property type="protein sequence ID" value="MBB2901316.1"/>
    <property type="molecule type" value="Genomic_DNA"/>
</dbReference>
<evidence type="ECO:0000313" key="4">
    <source>
        <dbReference type="Proteomes" id="UP000533269"/>
    </source>
</evidence>
<reference evidence="3 4" key="1">
    <citation type="submission" date="2020-08" db="EMBL/GenBank/DDBJ databases">
        <title>The Agave Microbiome: Exploring the role of microbial communities in plant adaptations to desert environments.</title>
        <authorList>
            <person name="Partida-Martinez L.P."/>
        </authorList>
    </citation>
    <scope>NUCLEOTIDE SEQUENCE [LARGE SCALE GENOMIC DNA]</scope>
    <source>
        <strain evidence="3 4">AS2.23</strain>
    </source>
</reference>